<keyword evidence="5" id="KW-1185">Reference proteome</keyword>
<sequence length="204" mass="22722">MLIPPQTRPEGTPSLSPRKSDTLFRSPTIHWSSGQILTVITAAATTTTHIAEFLRNKPVFVFDSSMPTLKRRTVIARCRQHENAQAKICKMAEKLLLNHVSPMLIPPQTGPEGTPSLSPRKSDTLFRSPTIHWSSGQILTVITVAATTTTHIAEFLRNKPIFVFDSGMPTLKRRTVIARCRQHENAQAKICKIAEKLLLNHADV</sequence>
<evidence type="ECO:0000256" key="2">
    <source>
        <dbReference type="ARBA" id="ARBA00023242"/>
    </source>
</evidence>
<dbReference type="GO" id="GO:0004520">
    <property type="term" value="F:DNA endonuclease activity"/>
    <property type="evidence" value="ECO:0007669"/>
    <property type="project" value="TreeGrafter"/>
</dbReference>
<evidence type="ECO:0000256" key="3">
    <source>
        <dbReference type="SAM" id="MobiDB-lite"/>
    </source>
</evidence>
<comment type="caution">
    <text evidence="4">The sequence shown here is derived from an EMBL/GenBank/DDBJ whole genome shotgun (WGS) entry which is preliminary data.</text>
</comment>
<comment type="subcellular location">
    <subcellularLocation>
        <location evidence="1">Nucleus</location>
    </subcellularLocation>
</comment>
<dbReference type="GO" id="GO:0005634">
    <property type="term" value="C:nucleus"/>
    <property type="evidence" value="ECO:0007669"/>
    <property type="project" value="UniProtKB-SubCell"/>
</dbReference>
<dbReference type="PANTHER" id="PTHR16171:SF7">
    <property type="entry name" value="DNA REPAIR PROTEIN RAD2"/>
    <property type="match status" value="1"/>
</dbReference>
<protein>
    <submittedName>
        <fullName evidence="4">Uncharacterized protein</fullName>
    </submittedName>
</protein>
<keyword evidence="2" id="KW-0539">Nucleus</keyword>
<dbReference type="EMBL" id="BJWL01000027">
    <property type="protein sequence ID" value="GFZ18462.1"/>
    <property type="molecule type" value="Genomic_DNA"/>
</dbReference>
<organism evidence="4 5">
    <name type="scientific">Actinidia rufa</name>
    <dbReference type="NCBI Taxonomy" id="165716"/>
    <lineage>
        <taxon>Eukaryota</taxon>
        <taxon>Viridiplantae</taxon>
        <taxon>Streptophyta</taxon>
        <taxon>Embryophyta</taxon>
        <taxon>Tracheophyta</taxon>
        <taxon>Spermatophyta</taxon>
        <taxon>Magnoliopsida</taxon>
        <taxon>eudicotyledons</taxon>
        <taxon>Gunneridae</taxon>
        <taxon>Pentapetalae</taxon>
        <taxon>asterids</taxon>
        <taxon>Ericales</taxon>
        <taxon>Actinidiaceae</taxon>
        <taxon>Actinidia</taxon>
    </lineage>
</organism>
<dbReference type="SUPFAM" id="SSF88723">
    <property type="entry name" value="PIN domain-like"/>
    <property type="match status" value="2"/>
</dbReference>
<dbReference type="GO" id="GO:0003697">
    <property type="term" value="F:single-stranded DNA binding"/>
    <property type="evidence" value="ECO:0007669"/>
    <property type="project" value="TreeGrafter"/>
</dbReference>
<dbReference type="OrthoDB" id="31113at2759"/>
<feature type="region of interest" description="Disordered" evidence="3">
    <location>
        <begin position="1"/>
        <end position="21"/>
    </location>
</feature>
<accession>A0A7J0H5V8</accession>
<dbReference type="InterPro" id="IPR029060">
    <property type="entry name" value="PIN-like_dom_sf"/>
</dbReference>
<proteinExistence type="predicted"/>
<evidence type="ECO:0000256" key="1">
    <source>
        <dbReference type="ARBA" id="ARBA00004123"/>
    </source>
</evidence>
<evidence type="ECO:0000313" key="4">
    <source>
        <dbReference type="EMBL" id="GFZ18462.1"/>
    </source>
</evidence>
<dbReference type="PANTHER" id="PTHR16171">
    <property type="entry name" value="DNA REPAIR PROTEIN COMPLEMENTING XP-G CELLS-RELATED"/>
    <property type="match status" value="1"/>
</dbReference>
<evidence type="ECO:0000313" key="5">
    <source>
        <dbReference type="Proteomes" id="UP000585474"/>
    </source>
</evidence>
<dbReference type="Gene3D" id="3.40.50.1010">
    <property type="entry name" value="5'-nuclease"/>
    <property type="match status" value="2"/>
</dbReference>
<name>A0A7J0H5V8_9ERIC</name>
<gene>
    <name evidence="4" type="ORF">Acr_27g0002010</name>
</gene>
<reference evidence="4 5" key="1">
    <citation type="submission" date="2019-07" db="EMBL/GenBank/DDBJ databases">
        <title>De Novo Assembly of kiwifruit Actinidia rufa.</title>
        <authorList>
            <person name="Sugita-Konishi S."/>
            <person name="Sato K."/>
            <person name="Mori E."/>
            <person name="Abe Y."/>
            <person name="Kisaki G."/>
            <person name="Hamano K."/>
            <person name="Suezawa K."/>
            <person name="Otani M."/>
            <person name="Fukuda T."/>
            <person name="Manabe T."/>
            <person name="Gomi K."/>
            <person name="Tabuchi M."/>
            <person name="Akimitsu K."/>
            <person name="Kataoka I."/>
        </authorList>
    </citation>
    <scope>NUCLEOTIDE SEQUENCE [LARGE SCALE GENOMIC DNA]</scope>
    <source>
        <strain evidence="5">cv. Fuchu</strain>
    </source>
</reference>
<dbReference type="AlphaFoldDB" id="A0A7J0H5V8"/>
<dbReference type="Proteomes" id="UP000585474">
    <property type="component" value="Unassembled WGS sequence"/>
</dbReference>